<dbReference type="AlphaFoldDB" id="A0A382CPL4"/>
<proteinExistence type="predicted"/>
<feature type="non-terminal residue" evidence="1">
    <location>
        <position position="75"/>
    </location>
</feature>
<evidence type="ECO:0000313" key="1">
    <source>
        <dbReference type="EMBL" id="SVB28086.1"/>
    </source>
</evidence>
<accession>A0A382CPL4</accession>
<organism evidence="1">
    <name type="scientific">marine metagenome</name>
    <dbReference type="NCBI Taxonomy" id="408172"/>
    <lineage>
        <taxon>unclassified sequences</taxon>
        <taxon>metagenomes</taxon>
        <taxon>ecological metagenomes</taxon>
    </lineage>
</organism>
<sequence length="75" mass="8254">MLFVIIEIFILPGTVRQISNHVIVSIFKIGLIGPFVETINGEHMVINISFIGLGKLGLDCAESFATKYQVVGYDI</sequence>
<gene>
    <name evidence="1" type="ORF">METZ01_LOCUS180940</name>
</gene>
<name>A0A382CPL4_9ZZZZ</name>
<dbReference type="EMBL" id="UINC01035534">
    <property type="protein sequence ID" value="SVB28086.1"/>
    <property type="molecule type" value="Genomic_DNA"/>
</dbReference>
<reference evidence="1" key="1">
    <citation type="submission" date="2018-05" db="EMBL/GenBank/DDBJ databases">
        <authorList>
            <person name="Lanie J.A."/>
            <person name="Ng W.-L."/>
            <person name="Kazmierczak K.M."/>
            <person name="Andrzejewski T.M."/>
            <person name="Davidsen T.M."/>
            <person name="Wayne K.J."/>
            <person name="Tettelin H."/>
            <person name="Glass J.I."/>
            <person name="Rusch D."/>
            <person name="Podicherti R."/>
            <person name="Tsui H.-C.T."/>
            <person name="Winkler M.E."/>
        </authorList>
    </citation>
    <scope>NUCLEOTIDE SEQUENCE</scope>
</reference>
<protein>
    <submittedName>
        <fullName evidence="1">Uncharacterized protein</fullName>
    </submittedName>
</protein>